<organism evidence="2 3">
    <name type="scientific">Phaeosphaeria nodorum (strain SN15 / ATCC MYA-4574 / FGSC 10173)</name>
    <name type="common">Glume blotch fungus</name>
    <name type="synonym">Parastagonospora nodorum</name>
    <dbReference type="NCBI Taxonomy" id="321614"/>
    <lineage>
        <taxon>Eukaryota</taxon>
        <taxon>Fungi</taxon>
        <taxon>Dikarya</taxon>
        <taxon>Ascomycota</taxon>
        <taxon>Pezizomycotina</taxon>
        <taxon>Dothideomycetes</taxon>
        <taxon>Pleosporomycetidae</taxon>
        <taxon>Pleosporales</taxon>
        <taxon>Pleosporineae</taxon>
        <taxon>Phaeosphaeriaceae</taxon>
        <taxon>Parastagonospora</taxon>
    </lineage>
</organism>
<sequence>MFNFGAHIGIRHIHRHRPSIDEISLTATSITKKKITSPQKHNLHQNPITTLHNFQLHPQTLARVPTAQTLSPPHASPRPVPAVQLSRPTNLRRRAPHAAS</sequence>
<dbReference type="VEuPathDB" id="FungiDB:JI435_440000"/>
<accession>A0A7U2FBF5</accession>
<dbReference type="Proteomes" id="UP000663193">
    <property type="component" value="Chromosome 13"/>
</dbReference>
<gene>
    <name evidence="2" type="ORF">JI435_440000</name>
</gene>
<evidence type="ECO:0000313" key="3">
    <source>
        <dbReference type="Proteomes" id="UP000663193"/>
    </source>
</evidence>
<evidence type="ECO:0000313" key="2">
    <source>
        <dbReference type="EMBL" id="QRD01978.1"/>
    </source>
</evidence>
<proteinExistence type="predicted"/>
<keyword evidence="3" id="KW-1185">Reference proteome</keyword>
<reference evidence="3" key="1">
    <citation type="journal article" date="2021" name="BMC Genomics">
        <title>Chromosome-level genome assembly and manually-curated proteome of model necrotroph Parastagonospora nodorum Sn15 reveals a genome-wide trove of candidate effector homologs, and redundancy of virulence-related functions within an accessory chromosome.</title>
        <authorList>
            <person name="Bertazzoni S."/>
            <person name="Jones D.A.B."/>
            <person name="Phan H.T."/>
            <person name="Tan K.-C."/>
            <person name="Hane J.K."/>
        </authorList>
    </citation>
    <scope>NUCLEOTIDE SEQUENCE [LARGE SCALE GENOMIC DNA]</scope>
    <source>
        <strain evidence="3">SN15 / ATCC MYA-4574 / FGSC 10173)</strain>
    </source>
</reference>
<evidence type="ECO:0000256" key="1">
    <source>
        <dbReference type="SAM" id="MobiDB-lite"/>
    </source>
</evidence>
<feature type="region of interest" description="Disordered" evidence="1">
    <location>
        <begin position="62"/>
        <end position="100"/>
    </location>
</feature>
<dbReference type="EMBL" id="CP069035">
    <property type="protein sequence ID" value="QRD01978.1"/>
    <property type="molecule type" value="Genomic_DNA"/>
</dbReference>
<feature type="compositionally biased region" description="Basic residues" evidence="1">
    <location>
        <begin position="90"/>
        <end position="100"/>
    </location>
</feature>
<protein>
    <submittedName>
        <fullName evidence="2">Uncharacterized protein</fullName>
    </submittedName>
</protein>
<dbReference type="AlphaFoldDB" id="A0A7U2FBF5"/>
<name>A0A7U2FBF5_PHANO</name>